<protein>
    <submittedName>
        <fullName evidence="1">Uncharacterized protein</fullName>
    </submittedName>
</protein>
<dbReference type="Proteomes" id="UP000681722">
    <property type="component" value="Unassembled WGS sequence"/>
</dbReference>
<name>A0A8S2ZDI1_9BILA</name>
<dbReference type="OrthoDB" id="8951023at2759"/>
<dbReference type="PANTHER" id="PTHR46919">
    <property type="entry name" value="ZINC FINGER, C3HC4 TYPE (RING FINGER) FAMILY PROTEIN"/>
    <property type="match status" value="1"/>
</dbReference>
<reference evidence="1" key="1">
    <citation type="submission" date="2021-02" db="EMBL/GenBank/DDBJ databases">
        <authorList>
            <person name="Nowell W R."/>
        </authorList>
    </citation>
    <scope>NUCLEOTIDE SEQUENCE</scope>
</reference>
<sequence>LLPNLNVLSKNIKDSLVLFAIDHSDTLMLNILKEHCCIPCTPNGRTLRKPSKLIHPHCKLAQLYSDIDGLFPYGGQDSYLRDDRLNVLKLLGMKCDDNFVTWQELTERCESIQRIRDYDIAYERSIALLAILNDMFTTPKICVCDYR</sequence>
<gene>
    <name evidence="1" type="ORF">SRO942_LOCUS49485</name>
</gene>
<dbReference type="AlphaFoldDB" id="A0A8S2ZDI1"/>
<organism evidence="1 2">
    <name type="scientific">Didymodactylos carnosus</name>
    <dbReference type="NCBI Taxonomy" id="1234261"/>
    <lineage>
        <taxon>Eukaryota</taxon>
        <taxon>Metazoa</taxon>
        <taxon>Spiralia</taxon>
        <taxon>Gnathifera</taxon>
        <taxon>Rotifera</taxon>
        <taxon>Eurotatoria</taxon>
        <taxon>Bdelloidea</taxon>
        <taxon>Philodinida</taxon>
        <taxon>Philodinidae</taxon>
        <taxon>Didymodactylos</taxon>
    </lineage>
</organism>
<dbReference type="EMBL" id="CAJOBC010133034">
    <property type="protein sequence ID" value="CAF4619476.1"/>
    <property type="molecule type" value="Genomic_DNA"/>
</dbReference>
<proteinExistence type="predicted"/>
<evidence type="ECO:0000313" key="1">
    <source>
        <dbReference type="EMBL" id="CAF4619476.1"/>
    </source>
</evidence>
<dbReference type="PANTHER" id="PTHR46919:SF2">
    <property type="entry name" value="SACSIN"/>
    <property type="match status" value="1"/>
</dbReference>
<comment type="caution">
    <text evidence="1">The sequence shown here is derived from an EMBL/GenBank/DDBJ whole genome shotgun (WGS) entry which is preliminary data.</text>
</comment>
<evidence type="ECO:0000313" key="2">
    <source>
        <dbReference type="Proteomes" id="UP000681722"/>
    </source>
</evidence>
<feature type="non-terminal residue" evidence="1">
    <location>
        <position position="147"/>
    </location>
</feature>
<accession>A0A8S2ZDI1</accession>